<protein>
    <submittedName>
        <fullName evidence="1">Uncharacterized protein</fullName>
    </submittedName>
</protein>
<dbReference type="AlphaFoldDB" id="A0A437UQ59"/>
<gene>
    <name evidence="1" type="ORF">EK398_13430</name>
</gene>
<organism evidence="1 2">
    <name type="scientific">Enterococcus avium</name>
    <name type="common">Streptococcus avium</name>
    <dbReference type="NCBI Taxonomy" id="33945"/>
    <lineage>
        <taxon>Bacteria</taxon>
        <taxon>Bacillati</taxon>
        <taxon>Bacillota</taxon>
        <taxon>Bacilli</taxon>
        <taxon>Lactobacillales</taxon>
        <taxon>Enterococcaceae</taxon>
        <taxon>Enterococcus</taxon>
    </lineage>
</organism>
<proteinExistence type="predicted"/>
<dbReference type="EMBL" id="RYZS01000001">
    <property type="protein sequence ID" value="RVU95764.1"/>
    <property type="molecule type" value="Genomic_DNA"/>
</dbReference>
<accession>A0A437UQ59</accession>
<sequence length="116" mass="12926">MKLTKLKVKKEWVGRVFILGTQFKEAPKEVNGVLGSYVKFYGDSEKHGALPIVIDKSAAVLPEGEIEVDFDEAYLVPDKVRISSRETNDDGRMINSVNGYLDFSLYLSNAIVKEGV</sequence>
<name>A0A437UQ59_ENTAV</name>
<comment type="caution">
    <text evidence="1">The sequence shown here is derived from an EMBL/GenBank/DDBJ whole genome shotgun (WGS) entry which is preliminary data.</text>
</comment>
<reference evidence="1 2" key="1">
    <citation type="submission" date="2018-12" db="EMBL/GenBank/DDBJ databases">
        <title>A novel vanA-carrying plasmid in a clinical isolate of Enterococcus avium.</title>
        <authorList>
            <person name="Bernasconi O.J."/>
            <person name="Luzzaro F."/>
            <person name="Endimiani A."/>
        </authorList>
    </citation>
    <scope>NUCLEOTIDE SEQUENCE [LARGE SCALE GENOMIC DNA]</scope>
    <source>
        <strain evidence="1 2">LC0559/18</strain>
    </source>
</reference>
<dbReference type="Proteomes" id="UP000288388">
    <property type="component" value="Unassembled WGS sequence"/>
</dbReference>
<dbReference type="RefSeq" id="WP_016182035.1">
    <property type="nucleotide sequence ID" value="NZ_CABGUH010000086.1"/>
</dbReference>
<evidence type="ECO:0000313" key="2">
    <source>
        <dbReference type="Proteomes" id="UP000288388"/>
    </source>
</evidence>
<evidence type="ECO:0000313" key="1">
    <source>
        <dbReference type="EMBL" id="RVU95764.1"/>
    </source>
</evidence>